<keyword evidence="1" id="KW-0472">Membrane</keyword>
<feature type="transmembrane region" description="Helical" evidence="1">
    <location>
        <begin position="12"/>
        <end position="30"/>
    </location>
</feature>
<keyword evidence="3" id="KW-1185">Reference proteome</keyword>
<sequence>MEMSFVSTKKFYIKTRIYINFTFMCILLYIDLI</sequence>
<evidence type="ECO:0000313" key="2">
    <source>
        <dbReference type="EMBL" id="SET76235.1"/>
    </source>
</evidence>
<proteinExistence type="predicted"/>
<evidence type="ECO:0000313" key="3">
    <source>
        <dbReference type="Proteomes" id="UP000198970"/>
    </source>
</evidence>
<organism evidence="2 3">
    <name type="scientific">Lacrimispora sphenoides JCM 1415</name>
    <dbReference type="NCBI Taxonomy" id="1297793"/>
    <lineage>
        <taxon>Bacteria</taxon>
        <taxon>Bacillati</taxon>
        <taxon>Bacillota</taxon>
        <taxon>Clostridia</taxon>
        <taxon>Lachnospirales</taxon>
        <taxon>Lachnospiraceae</taxon>
        <taxon>Lacrimispora</taxon>
    </lineage>
</organism>
<dbReference type="EMBL" id="LT630003">
    <property type="protein sequence ID" value="SET76235.1"/>
    <property type="molecule type" value="Genomic_DNA"/>
</dbReference>
<name>A0ABY1C7E2_9FIRM</name>
<evidence type="ECO:0000256" key="1">
    <source>
        <dbReference type="SAM" id="Phobius"/>
    </source>
</evidence>
<protein>
    <submittedName>
        <fullName evidence="2">Uncharacterized protein</fullName>
    </submittedName>
</protein>
<reference evidence="2 3" key="1">
    <citation type="submission" date="2016-10" db="EMBL/GenBank/DDBJ databases">
        <authorList>
            <person name="Varghese N."/>
            <person name="Submissions S."/>
        </authorList>
    </citation>
    <scope>NUCLEOTIDE SEQUENCE [LARGE SCALE GENOMIC DNA]</scope>
    <source>
        <strain evidence="2 3">ATCC 19403</strain>
    </source>
</reference>
<dbReference type="Proteomes" id="UP000198970">
    <property type="component" value="Chromosome I"/>
</dbReference>
<keyword evidence="1" id="KW-0812">Transmembrane</keyword>
<gene>
    <name evidence="2" type="ORF">SAMN02745906_1710</name>
</gene>
<accession>A0ABY1C7E2</accession>
<keyword evidence="1" id="KW-1133">Transmembrane helix</keyword>